<dbReference type="InterPro" id="IPR011990">
    <property type="entry name" value="TPR-like_helical_dom_sf"/>
</dbReference>
<gene>
    <name evidence="1" type="ORF">HDIA_P0024</name>
</gene>
<dbReference type="Proteomes" id="UP000223606">
    <property type="component" value="Plasmid HDIAp1"/>
</dbReference>
<dbReference type="AlphaFoldDB" id="A0A2C9DDV7"/>
<dbReference type="Gene3D" id="1.25.40.10">
    <property type="entry name" value="Tetratricopeptide repeat domain"/>
    <property type="match status" value="1"/>
</dbReference>
<keyword evidence="1" id="KW-0614">Plasmid</keyword>
<organism evidence="1 2">
    <name type="scientific">Hartmannibacter diazotrophicus</name>
    <dbReference type="NCBI Taxonomy" id="1482074"/>
    <lineage>
        <taxon>Bacteria</taxon>
        <taxon>Pseudomonadati</taxon>
        <taxon>Pseudomonadota</taxon>
        <taxon>Alphaproteobacteria</taxon>
        <taxon>Hyphomicrobiales</taxon>
        <taxon>Pleomorphomonadaceae</taxon>
        <taxon>Hartmannibacter</taxon>
    </lineage>
</organism>
<proteinExistence type="predicted"/>
<dbReference type="SUPFAM" id="SSF81901">
    <property type="entry name" value="HCP-like"/>
    <property type="match status" value="1"/>
</dbReference>
<dbReference type="PANTHER" id="PTHR11102">
    <property type="entry name" value="SEL-1-LIKE PROTEIN"/>
    <property type="match status" value="1"/>
</dbReference>
<evidence type="ECO:0000313" key="1">
    <source>
        <dbReference type="EMBL" id="SON58433.1"/>
    </source>
</evidence>
<geneLocation type="plasmid" evidence="2">
    <name>hdiap1</name>
</geneLocation>
<sequence length="199" mass="22940">MTENRYYSHNELLQKEPDLAKLRHAHEKLRYSKDEAISELKDLASSGSILALNYLGDTYRRGDNTDYQEAAKWYRLAFEGGSINAIYHLGTLLLKMNYLKEAKEILEIGVKINDPPCYYWLARTYEELYPSGDRSGEIEKLLLSASKLGNATASTKLGLLYARGRYGLKKIPVGIYMYFTALLRGLRTLTKDRNDRRLW</sequence>
<protein>
    <recommendedName>
        <fullName evidence="3">Sel1 repeat</fullName>
    </recommendedName>
</protein>
<dbReference type="SMART" id="SM00671">
    <property type="entry name" value="SEL1"/>
    <property type="match status" value="2"/>
</dbReference>
<reference evidence="2" key="1">
    <citation type="submission" date="2017-09" db="EMBL/GenBank/DDBJ databases">
        <title>Genome sequence of Nannocystis excedens DSM 71.</title>
        <authorList>
            <person name="Blom J."/>
        </authorList>
    </citation>
    <scope>NUCLEOTIDE SEQUENCE [LARGE SCALE GENOMIC DNA]</scope>
    <source>
        <strain evidence="2">type strain: E19</strain>
        <plasmid evidence="2">hdiap1</plasmid>
    </source>
</reference>
<accession>A0A2C9DDV7</accession>
<evidence type="ECO:0008006" key="3">
    <source>
        <dbReference type="Google" id="ProtNLM"/>
    </source>
</evidence>
<dbReference type="PANTHER" id="PTHR11102:SF160">
    <property type="entry name" value="ERAD-ASSOCIATED E3 UBIQUITIN-PROTEIN LIGASE COMPONENT HRD3"/>
    <property type="match status" value="1"/>
</dbReference>
<name>A0A2C9DDV7_9HYPH</name>
<keyword evidence="2" id="KW-1185">Reference proteome</keyword>
<dbReference type="OrthoDB" id="5295703at2"/>
<dbReference type="RefSeq" id="WP_157775824.1">
    <property type="nucleotide sequence ID" value="NZ_LT960615.1"/>
</dbReference>
<evidence type="ECO:0000313" key="2">
    <source>
        <dbReference type="Proteomes" id="UP000223606"/>
    </source>
</evidence>
<dbReference type="KEGG" id="hdi:HDIA_P0024"/>
<dbReference type="InterPro" id="IPR006597">
    <property type="entry name" value="Sel1-like"/>
</dbReference>
<dbReference type="EMBL" id="LT960615">
    <property type="protein sequence ID" value="SON58433.1"/>
    <property type="molecule type" value="Genomic_DNA"/>
</dbReference>
<dbReference type="InterPro" id="IPR050767">
    <property type="entry name" value="Sel1_AlgK"/>
</dbReference>